<comment type="caution">
    <text evidence="4">The sequence shown here is derived from an EMBL/GenBank/DDBJ whole genome shotgun (WGS) entry which is preliminary data.</text>
</comment>
<keyword evidence="2" id="KW-1133">Transmembrane helix</keyword>
<feature type="transmembrane region" description="Helical" evidence="2">
    <location>
        <begin position="20"/>
        <end position="47"/>
    </location>
</feature>
<feature type="transmembrane region" description="Helical" evidence="2">
    <location>
        <begin position="147"/>
        <end position="168"/>
    </location>
</feature>
<keyword evidence="2" id="KW-0812">Transmembrane</keyword>
<dbReference type="EMBL" id="CAMPGE010006831">
    <property type="protein sequence ID" value="CAI2365731.1"/>
    <property type="molecule type" value="Genomic_DNA"/>
</dbReference>
<evidence type="ECO:0000256" key="2">
    <source>
        <dbReference type="SAM" id="Phobius"/>
    </source>
</evidence>
<dbReference type="InterPro" id="IPR001841">
    <property type="entry name" value="Znf_RING"/>
</dbReference>
<keyword evidence="5" id="KW-1185">Reference proteome</keyword>
<sequence length="462" mass="52700">MEMLGMNVKFCSMNNALKCMQHAGCLVMMAVGVFGLMLPAVEVFVVLGRSEGHSGKDAEISQENFKDPCLGLSATPAMKDTQQVSQNFAITYVILNTLIYLAYRVFLSSNKNFLGCLTSDNYWIVLSFIARSIETCLVTKAISLGHMSLLVAIPTCVALGMKTLFLYYSLLKCLLNLYSALKSNGEKRECMKWLQPGQTNQNMVPVERRCNDSAIECKSISWELDCKISSIVSFHYAFGAIVLLCIFISSFFDQIFGFLYQNIWAVIVQNSIWILMLFQSIWSKKKSQIIKKEFLSLSYFLFMLMISLECSFSVNYHFLFGKSQQLYENKLLILLLIAIHISQIFCYFMYQIYFCEPHLTECEYRYKNVIQKIQFTSKGPITPKFPVPTCDYCTNNLADACVPYITDNIKNSLITSKLSKESSFYIISSCSHHFHQECFTLAYEDTKKCPICKSSLNHCFLG</sequence>
<feature type="domain" description="RING-type" evidence="3">
    <location>
        <begin position="390"/>
        <end position="453"/>
    </location>
</feature>
<accession>A0AAD1XBH4</accession>
<evidence type="ECO:0000313" key="4">
    <source>
        <dbReference type="EMBL" id="CAI2365731.1"/>
    </source>
</evidence>
<dbReference type="InterPro" id="IPR013083">
    <property type="entry name" value="Znf_RING/FYVE/PHD"/>
</dbReference>
<dbReference type="GO" id="GO:0008270">
    <property type="term" value="F:zinc ion binding"/>
    <property type="evidence" value="ECO:0007669"/>
    <property type="project" value="UniProtKB-KW"/>
</dbReference>
<feature type="transmembrane region" description="Helical" evidence="2">
    <location>
        <begin position="88"/>
        <end position="106"/>
    </location>
</feature>
<evidence type="ECO:0000313" key="5">
    <source>
        <dbReference type="Proteomes" id="UP001295684"/>
    </source>
</evidence>
<organism evidence="4 5">
    <name type="scientific">Euplotes crassus</name>
    <dbReference type="NCBI Taxonomy" id="5936"/>
    <lineage>
        <taxon>Eukaryota</taxon>
        <taxon>Sar</taxon>
        <taxon>Alveolata</taxon>
        <taxon>Ciliophora</taxon>
        <taxon>Intramacronucleata</taxon>
        <taxon>Spirotrichea</taxon>
        <taxon>Hypotrichia</taxon>
        <taxon>Euplotida</taxon>
        <taxon>Euplotidae</taxon>
        <taxon>Moneuplotes</taxon>
    </lineage>
</organism>
<reference evidence="4" key="1">
    <citation type="submission" date="2023-07" db="EMBL/GenBank/DDBJ databases">
        <authorList>
            <consortium name="AG Swart"/>
            <person name="Singh M."/>
            <person name="Singh A."/>
            <person name="Seah K."/>
            <person name="Emmerich C."/>
        </authorList>
    </citation>
    <scope>NUCLEOTIDE SEQUENCE</scope>
    <source>
        <strain evidence="4">DP1</strain>
    </source>
</reference>
<dbReference type="SUPFAM" id="SSF57850">
    <property type="entry name" value="RING/U-box"/>
    <property type="match status" value="1"/>
</dbReference>
<keyword evidence="2" id="KW-0472">Membrane</keyword>
<protein>
    <recommendedName>
        <fullName evidence="3">RING-type domain-containing protein</fullName>
    </recommendedName>
</protein>
<gene>
    <name evidence="4" type="ORF">ECRASSUSDP1_LOCUS7026</name>
</gene>
<keyword evidence="1" id="KW-0479">Metal-binding</keyword>
<evidence type="ECO:0000259" key="3">
    <source>
        <dbReference type="PROSITE" id="PS50089"/>
    </source>
</evidence>
<dbReference type="Proteomes" id="UP001295684">
    <property type="component" value="Unassembled WGS sequence"/>
</dbReference>
<dbReference type="Gene3D" id="3.30.40.10">
    <property type="entry name" value="Zinc/RING finger domain, C3HC4 (zinc finger)"/>
    <property type="match status" value="1"/>
</dbReference>
<feature type="transmembrane region" description="Helical" evidence="2">
    <location>
        <begin position="258"/>
        <end position="278"/>
    </location>
</feature>
<name>A0AAD1XBH4_EUPCR</name>
<dbReference type="AlphaFoldDB" id="A0AAD1XBH4"/>
<feature type="transmembrane region" description="Helical" evidence="2">
    <location>
        <begin position="299"/>
        <end position="319"/>
    </location>
</feature>
<keyword evidence="1" id="KW-0862">Zinc</keyword>
<keyword evidence="1" id="KW-0863">Zinc-finger</keyword>
<feature type="transmembrane region" description="Helical" evidence="2">
    <location>
        <begin position="234"/>
        <end position="252"/>
    </location>
</feature>
<dbReference type="PROSITE" id="PS50089">
    <property type="entry name" value="ZF_RING_2"/>
    <property type="match status" value="1"/>
</dbReference>
<evidence type="ECO:0000256" key="1">
    <source>
        <dbReference type="PROSITE-ProRule" id="PRU00175"/>
    </source>
</evidence>
<proteinExistence type="predicted"/>
<feature type="transmembrane region" description="Helical" evidence="2">
    <location>
        <begin position="331"/>
        <end position="350"/>
    </location>
</feature>